<comment type="caution">
    <text evidence="3">The sequence shown here is derived from an EMBL/GenBank/DDBJ whole genome shotgun (WGS) entry which is preliminary data.</text>
</comment>
<dbReference type="Proteomes" id="UP000580654">
    <property type="component" value="Unassembled WGS sequence"/>
</dbReference>
<dbReference type="InterPro" id="IPR039261">
    <property type="entry name" value="FNR_nucleotide-bd"/>
</dbReference>
<dbReference type="EMBL" id="JACIJD010000014">
    <property type="protein sequence ID" value="MBB5695077.1"/>
    <property type="molecule type" value="Genomic_DNA"/>
</dbReference>
<feature type="domain" description="FAD-binding FR-type" evidence="2">
    <location>
        <begin position="107"/>
        <end position="228"/>
    </location>
</feature>
<dbReference type="Pfam" id="PF04954">
    <property type="entry name" value="SIP"/>
    <property type="match status" value="1"/>
</dbReference>
<organism evidence="3 4">
    <name type="scientific">Muricoccus pecuniae</name>
    <dbReference type="NCBI Taxonomy" id="693023"/>
    <lineage>
        <taxon>Bacteria</taxon>
        <taxon>Pseudomonadati</taxon>
        <taxon>Pseudomonadota</taxon>
        <taxon>Alphaproteobacteria</taxon>
        <taxon>Acetobacterales</taxon>
        <taxon>Roseomonadaceae</taxon>
        <taxon>Muricoccus</taxon>
    </lineage>
</organism>
<dbReference type="InterPro" id="IPR017927">
    <property type="entry name" value="FAD-bd_FR_type"/>
</dbReference>
<gene>
    <name evidence="3" type="ORF">FHS87_003131</name>
</gene>
<dbReference type="PANTHER" id="PTHR30157:SF0">
    <property type="entry name" value="NADPH-DEPENDENT FERRIC-CHELATE REDUCTASE"/>
    <property type="match status" value="1"/>
</dbReference>
<proteinExistence type="inferred from homology"/>
<reference evidence="3 4" key="1">
    <citation type="submission" date="2020-08" db="EMBL/GenBank/DDBJ databases">
        <title>Genomic Encyclopedia of Type Strains, Phase IV (KMG-IV): sequencing the most valuable type-strain genomes for metagenomic binning, comparative biology and taxonomic classification.</title>
        <authorList>
            <person name="Goeker M."/>
        </authorList>
    </citation>
    <scope>NUCLEOTIDE SEQUENCE [LARGE SCALE GENOMIC DNA]</scope>
    <source>
        <strain evidence="3 4">DSM 25622</strain>
    </source>
</reference>
<dbReference type="InterPro" id="IPR017938">
    <property type="entry name" value="Riboflavin_synthase-like_b-brl"/>
</dbReference>
<dbReference type="RefSeq" id="WP_184520269.1">
    <property type="nucleotide sequence ID" value="NZ_JACIJD010000014.1"/>
</dbReference>
<dbReference type="CDD" id="cd06193">
    <property type="entry name" value="siderophore_interacting"/>
    <property type="match status" value="1"/>
</dbReference>
<dbReference type="InterPro" id="IPR007037">
    <property type="entry name" value="SIP_rossman_dom"/>
</dbReference>
<dbReference type="Gene3D" id="3.40.50.80">
    <property type="entry name" value="Nucleotide-binding domain of ferredoxin-NADP reductase (FNR) module"/>
    <property type="match status" value="1"/>
</dbReference>
<evidence type="ECO:0000313" key="3">
    <source>
        <dbReference type="EMBL" id="MBB5695077.1"/>
    </source>
</evidence>
<evidence type="ECO:0000313" key="4">
    <source>
        <dbReference type="Proteomes" id="UP000580654"/>
    </source>
</evidence>
<comment type="similarity">
    <text evidence="1">Belongs to the SIP oxidoreductase family.</text>
</comment>
<dbReference type="GO" id="GO:0016491">
    <property type="term" value="F:oxidoreductase activity"/>
    <property type="evidence" value="ECO:0007669"/>
    <property type="project" value="InterPro"/>
</dbReference>
<dbReference type="InterPro" id="IPR013113">
    <property type="entry name" value="SIP_FAD-bd"/>
</dbReference>
<dbReference type="InterPro" id="IPR014543">
    <property type="entry name" value="UCP028291"/>
</dbReference>
<sequence>MTLLISEATARTRSPGALVARLRDRMADHGIGVAGSGAETRILLPGATALLLLREGAVGLRVEAACPDRLADAQAVLAGHLDAFAPAEALGILWRGGSAAGGDGRPHNFRALRVVSVTDIAPRMRRVTLAGERLERFRAGGMHAKILIPAPGVDPVWPRVGPGGQPVLDGCGLIRRSYTIRRLDLAAGTLDIDFLLHGEEGPGSAFALRARPGDPLGILGPGGGTVTLGRWTMLAGDETALPAIARALEGMHAGARGLALIEVADAGEEQPLRHPASVALRWVHRGVAPHGARLLEAARAATLPVQEEVTCWGGCENGTARALREHWGGERGLDRARYRAVAYWRHGGDGEG</sequence>
<protein>
    <submittedName>
        <fullName evidence="3">NADPH-dependent ferric siderophore reductase</fullName>
    </submittedName>
</protein>
<dbReference type="AlphaFoldDB" id="A0A840YFF3"/>
<dbReference type="Gene3D" id="2.40.30.10">
    <property type="entry name" value="Translation factors"/>
    <property type="match status" value="1"/>
</dbReference>
<dbReference type="Gene3D" id="3.30.310.50">
    <property type="entry name" value="Alpha-D-phosphohexomutase, C-terminal domain"/>
    <property type="match status" value="1"/>
</dbReference>
<dbReference type="SUPFAM" id="SSF63380">
    <property type="entry name" value="Riboflavin synthase domain-like"/>
    <property type="match status" value="1"/>
</dbReference>
<dbReference type="PANTHER" id="PTHR30157">
    <property type="entry name" value="FERRIC REDUCTASE, NADPH-DEPENDENT"/>
    <property type="match status" value="1"/>
</dbReference>
<evidence type="ECO:0000259" key="2">
    <source>
        <dbReference type="PROSITE" id="PS51384"/>
    </source>
</evidence>
<accession>A0A840YFF3</accession>
<dbReference type="InterPro" id="IPR039374">
    <property type="entry name" value="SIP_fam"/>
</dbReference>
<dbReference type="PROSITE" id="PS51384">
    <property type="entry name" value="FAD_FR"/>
    <property type="match status" value="1"/>
</dbReference>
<dbReference type="Pfam" id="PF08021">
    <property type="entry name" value="FAD_binding_9"/>
    <property type="match status" value="1"/>
</dbReference>
<dbReference type="Pfam" id="PF09981">
    <property type="entry name" value="DUF2218"/>
    <property type="match status" value="1"/>
</dbReference>
<keyword evidence="4" id="KW-1185">Reference proteome</keyword>
<name>A0A840YFF3_9PROT</name>
<evidence type="ECO:0000256" key="1">
    <source>
        <dbReference type="ARBA" id="ARBA00035644"/>
    </source>
</evidence>